<dbReference type="AlphaFoldDB" id="A0A1I8FEB5"/>
<evidence type="ECO:0000313" key="3">
    <source>
        <dbReference type="WBParaSite" id="maker-unitig_3146-snap-gene-0.2-mRNA-1"/>
    </source>
</evidence>
<proteinExistence type="predicted"/>
<reference evidence="3" key="1">
    <citation type="submission" date="2016-11" db="UniProtKB">
        <authorList>
            <consortium name="WormBaseParasite"/>
        </authorList>
    </citation>
    <scope>IDENTIFICATION</scope>
</reference>
<feature type="compositionally biased region" description="Basic and acidic residues" evidence="1">
    <location>
        <begin position="335"/>
        <end position="351"/>
    </location>
</feature>
<organism evidence="2 3">
    <name type="scientific">Macrostomum lignano</name>
    <dbReference type="NCBI Taxonomy" id="282301"/>
    <lineage>
        <taxon>Eukaryota</taxon>
        <taxon>Metazoa</taxon>
        <taxon>Spiralia</taxon>
        <taxon>Lophotrochozoa</taxon>
        <taxon>Platyhelminthes</taxon>
        <taxon>Rhabditophora</taxon>
        <taxon>Macrostomorpha</taxon>
        <taxon>Macrostomida</taxon>
        <taxon>Macrostomidae</taxon>
        <taxon>Macrostomum</taxon>
    </lineage>
</organism>
<feature type="region of interest" description="Disordered" evidence="1">
    <location>
        <begin position="321"/>
        <end position="351"/>
    </location>
</feature>
<dbReference type="Proteomes" id="UP000095280">
    <property type="component" value="Unplaced"/>
</dbReference>
<accession>A0A1I8FEB5</accession>
<sequence>RPDQPATAARAFGSKCGELQRPGAQNGRRTERWPRRGRLFSLLDGQGRKKFETGVQCTFGERPGGEEALRRWGPVVMANAAMRVSIFAAITEFSGTRTTGETHSGNGNHEVKAVRNLARDDPAGGAELPPGTAKCSWRPAVHPRLIPARSGVRAVAAPVKSSARPALGHKQLLFSIKVKCECAQKRQVSPILKFSLRAGERGLCQAGAEQDKAVKAGSGVIKASATGLRGVPASRVPLPAALGRLRRVFRLRTSKNRLYIEQFPRAAVNYKFNSFVHDLKVREDFLTAFWRKSLRDPIANGGKVSERPACGQVSRDAIANGGKVSERPIANGGKVSERPHRNGGKVSERPHRQWRAKFLRDPRQWRQSGQLLLVAERAVAAPQPADAGHLVAAVVVADAQARALHRVAALGRSAAQPRLHRRHARRLRWQPRRLPLQAAEFVLERFDAAQPVRCRPRRPEPRSSRRCRLTWPPSAAGGCRGDLREANKGAALVSGVALLVRQLLRFLRQLWRRWWRRRRRGGGGFWQLLTAGGVEVAAAVAAAVVVAVGQGAALHADQDGDLLAQLAVQAGVRAGGVVRLAAGRRAAGAPAGSGWLAAAPWLGWAARCLPNPLDL</sequence>
<protein>
    <submittedName>
        <fullName evidence="3">Protein kinase domain-containing protein</fullName>
    </submittedName>
</protein>
<dbReference type="WBParaSite" id="maker-unitig_3146-snap-gene-0.2-mRNA-1">
    <property type="protein sequence ID" value="maker-unitig_3146-snap-gene-0.2-mRNA-1"/>
    <property type="gene ID" value="maker-unitig_3146-snap-gene-0.2"/>
</dbReference>
<evidence type="ECO:0000256" key="1">
    <source>
        <dbReference type="SAM" id="MobiDB-lite"/>
    </source>
</evidence>
<keyword evidence="2" id="KW-1185">Reference proteome</keyword>
<name>A0A1I8FEB5_9PLAT</name>
<evidence type="ECO:0000313" key="2">
    <source>
        <dbReference type="Proteomes" id="UP000095280"/>
    </source>
</evidence>